<comment type="similarity">
    <text evidence="6">Belongs to the binding-protein-dependent transport system permease family.</text>
</comment>
<feature type="transmembrane region" description="Helical" evidence="6">
    <location>
        <begin position="6"/>
        <end position="27"/>
    </location>
</feature>
<gene>
    <name evidence="8" type="ORF">E0485_17975</name>
</gene>
<evidence type="ECO:0000256" key="5">
    <source>
        <dbReference type="ARBA" id="ARBA00023136"/>
    </source>
</evidence>
<dbReference type="Gene3D" id="1.10.3720.10">
    <property type="entry name" value="MetI-like"/>
    <property type="match status" value="1"/>
</dbReference>
<feature type="transmembrane region" description="Helical" evidence="6">
    <location>
        <begin position="269"/>
        <end position="288"/>
    </location>
</feature>
<evidence type="ECO:0000259" key="7">
    <source>
        <dbReference type="PROSITE" id="PS50928"/>
    </source>
</evidence>
<keyword evidence="9" id="KW-1185">Reference proteome</keyword>
<evidence type="ECO:0000313" key="9">
    <source>
        <dbReference type="Proteomes" id="UP000295418"/>
    </source>
</evidence>
<dbReference type="PROSITE" id="PS50928">
    <property type="entry name" value="ABC_TM1"/>
    <property type="match status" value="1"/>
</dbReference>
<protein>
    <submittedName>
        <fullName evidence="8">ABC transporter permease subunit</fullName>
    </submittedName>
</protein>
<dbReference type="InterPro" id="IPR000515">
    <property type="entry name" value="MetI-like"/>
</dbReference>
<dbReference type="PANTHER" id="PTHR43839:SF3">
    <property type="entry name" value="OLIGOPEPTIDE ABC TRANSPORTER, PERMEASE PROTEIN"/>
    <property type="match status" value="1"/>
</dbReference>
<keyword evidence="5 6" id="KW-0472">Membrane</keyword>
<keyword evidence="3 6" id="KW-0812">Transmembrane</keyword>
<dbReference type="EMBL" id="SKFG01000021">
    <property type="protein sequence ID" value="TCZ75350.1"/>
    <property type="molecule type" value="Genomic_DNA"/>
</dbReference>
<dbReference type="AlphaFoldDB" id="A0A4R4E902"/>
<dbReference type="CDD" id="cd06261">
    <property type="entry name" value="TM_PBP2"/>
    <property type="match status" value="1"/>
</dbReference>
<keyword evidence="2 6" id="KW-0813">Transport</keyword>
<dbReference type="OrthoDB" id="2376472at2"/>
<feature type="domain" description="ABC transmembrane type-1" evidence="7">
    <location>
        <begin position="76"/>
        <end position="288"/>
    </location>
</feature>
<accession>A0A4R4E902</accession>
<comment type="caution">
    <text evidence="8">The sequence shown here is derived from an EMBL/GenBank/DDBJ whole genome shotgun (WGS) entry which is preliminary data.</text>
</comment>
<dbReference type="Proteomes" id="UP000295418">
    <property type="component" value="Unassembled WGS sequence"/>
</dbReference>
<feature type="transmembrane region" description="Helical" evidence="6">
    <location>
        <begin position="204"/>
        <end position="225"/>
    </location>
</feature>
<feature type="transmembrane region" description="Helical" evidence="6">
    <location>
        <begin position="114"/>
        <end position="134"/>
    </location>
</feature>
<dbReference type="GO" id="GO:0055085">
    <property type="term" value="P:transmembrane transport"/>
    <property type="evidence" value="ECO:0007669"/>
    <property type="project" value="InterPro"/>
</dbReference>
<dbReference type="GO" id="GO:0005886">
    <property type="term" value="C:plasma membrane"/>
    <property type="evidence" value="ECO:0007669"/>
    <property type="project" value="UniProtKB-SubCell"/>
</dbReference>
<dbReference type="PANTHER" id="PTHR43839">
    <property type="entry name" value="OPPC IN A BINDING PROTEIN-DEPENDENT TRANSPORT SYSTEM"/>
    <property type="match status" value="1"/>
</dbReference>
<evidence type="ECO:0000256" key="4">
    <source>
        <dbReference type="ARBA" id="ARBA00022989"/>
    </source>
</evidence>
<evidence type="ECO:0000256" key="6">
    <source>
        <dbReference type="RuleBase" id="RU363032"/>
    </source>
</evidence>
<evidence type="ECO:0000313" key="8">
    <source>
        <dbReference type="EMBL" id="TCZ75350.1"/>
    </source>
</evidence>
<reference evidence="8 9" key="1">
    <citation type="submission" date="2019-03" db="EMBL/GenBank/DDBJ databases">
        <authorList>
            <person name="Kim M.K.M."/>
        </authorList>
    </citation>
    <scope>NUCLEOTIDE SEQUENCE [LARGE SCALE GENOMIC DNA]</scope>
    <source>
        <strain evidence="8 9">18JY21-1</strain>
    </source>
</reference>
<dbReference type="SUPFAM" id="SSF161098">
    <property type="entry name" value="MetI-like"/>
    <property type="match status" value="1"/>
</dbReference>
<feature type="transmembrane region" description="Helical" evidence="6">
    <location>
        <begin position="146"/>
        <end position="165"/>
    </location>
</feature>
<evidence type="ECO:0000256" key="1">
    <source>
        <dbReference type="ARBA" id="ARBA00004141"/>
    </source>
</evidence>
<dbReference type="InterPro" id="IPR035906">
    <property type="entry name" value="MetI-like_sf"/>
</dbReference>
<dbReference type="Pfam" id="PF00528">
    <property type="entry name" value="BPD_transp_1"/>
    <property type="match status" value="1"/>
</dbReference>
<evidence type="ECO:0000256" key="2">
    <source>
        <dbReference type="ARBA" id="ARBA00022448"/>
    </source>
</evidence>
<name>A0A4R4E902_9BACL</name>
<sequence>MKNMTLWIGVCMLAIIIIVMIFGPYFPHVDATLEGSRSKWGADGKIMVPKYPPSESNLLGSDGIGVDNFSKLILGTRDTIYIIFGIAIIRYLVAIPLGLLSYRNRGYFHFLTTFWNQIFSYLPTIFSVAIIFTLPFISNNISPTRLIWAVLIVALIEVGRAAYVIQQQTSKVSNEQYVEAGHALGLSPWRMIKSYYMPALLPEMIIYFCIDLGKITLLIGQMGVLKIIIKVNKAIWDAGMGIRNGSIDWVSLLSDYDLRRNIYVSNFDFVLYPAAAIMFTILTFNILGEGLRQYFNRRGNSRTI</sequence>
<proteinExistence type="inferred from homology"/>
<feature type="transmembrane region" description="Helical" evidence="6">
    <location>
        <begin position="80"/>
        <end position="102"/>
    </location>
</feature>
<comment type="subcellular location">
    <subcellularLocation>
        <location evidence="6">Cell membrane</location>
        <topology evidence="6">Multi-pass membrane protein</topology>
    </subcellularLocation>
    <subcellularLocation>
        <location evidence="1">Membrane</location>
        <topology evidence="1">Multi-pass membrane protein</topology>
    </subcellularLocation>
</comment>
<keyword evidence="4 6" id="KW-1133">Transmembrane helix</keyword>
<organism evidence="8 9">
    <name type="scientific">Paenibacillus albiflavus</name>
    <dbReference type="NCBI Taxonomy" id="2545760"/>
    <lineage>
        <taxon>Bacteria</taxon>
        <taxon>Bacillati</taxon>
        <taxon>Bacillota</taxon>
        <taxon>Bacilli</taxon>
        <taxon>Bacillales</taxon>
        <taxon>Paenibacillaceae</taxon>
        <taxon>Paenibacillus</taxon>
    </lineage>
</organism>
<evidence type="ECO:0000256" key="3">
    <source>
        <dbReference type="ARBA" id="ARBA00022692"/>
    </source>
</evidence>